<dbReference type="AlphaFoldDB" id="A0A644WPU8"/>
<gene>
    <name evidence="1" type="ORF">SDC9_51990</name>
</gene>
<accession>A0A644WPU8</accession>
<proteinExistence type="predicted"/>
<comment type="caution">
    <text evidence="1">The sequence shown here is derived from an EMBL/GenBank/DDBJ whole genome shotgun (WGS) entry which is preliminary data.</text>
</comment>
<protein>
    <recommendedName>
        <fullName evidence="2">Phage transcriptional regulator, ArpU family</fullName>
    </recommendedName>
</protein>
<evidence type="ECO:0000313" key="1">
    <source>
        <dbReference type="EMBL" id="MPM05699.1"/>
    </source>
</evidence>
<evidence type="ECO:0008006" key="2">
    <source>
        <dbReference type="Google" id="ProtNLM"/>
    </source>
</evidence>
<dbReference type="EMBL" id="VSSQ01001157">
    <property type="protein sequence ID" value="MPM05699.1"/>
    <property type="molecule type" value="Genomic_DNA"/>
</dbReference>
<reference evidence="1" key="1">
    <citation type="submission" date="2019-08" db="EMBL/GenBank/DDBJ databases">
        <authorList>
            <person name="Kucharzyk K."/>
            <person name="Murdoch R.W."/>
            <person name="Higgins S."/>
            <person name="Loffler F."/>
        </authorList>
    </citation>
    <scope>NUCLEOTIDE SEQUENCE</scope>
</reference>
<organism evidence="1">
    <name type="scientific">bioreactor metagenome</name>
    <dbReference type="NCBI Taxonomy" id="1076179"/>
    <lineage>
        <taxon>unclassified sequences</taxon>
        <taxon>metagenomes</taxon>
        <taxon>ecological metagenomes</taxon>
    </lineage>
</organism>
<name>A0A644WPU8_9ZZZZ</name>
<sequence>MAKETAALRKHKAKIASLGMDSDAVFHKSKLLLRSYRDVTWAISEHLEEIRDHAYETGGHDIDAGIRYLAEFAPDIEAEKFTERVCCVCETRMYIDLIDRALVRLKDYPVYGRIYYEILDKQYISRFPLTEPEISEVLNIERSVFYTRKKEALHLFGICLFGYTLPELHRLFTD</sequence>